<name>A0A1W1WQ92_9BACT</name>
<keyword evidence="2" id="KW-1185">Reference proteome</keyword>
<dbReference type="STRING" id="1069081.SAMN05660197_0128"/>
<gene>
    <name evidence="1" type="ORF">SAMN05660197_0128</name>
</gene>
<dbReference type="RefSeq" id="WP_197685258.1">
    <property type="nucleotide sequence ID" value="NZ_AP026671.1"/>
</dbReference>
<proteinExistence type="predicted"/>
<sequence length="58" mass="6840">MADFKEIQKNIKPYDGKTYGTLIPGPFQKFLRTCKIWQFIRFIVINLKMLAVVSKSHH</sequence>
<dbReference type="Proteomes" id="UP000192602">
    <property type="component" value="Unassembled WGS sequence"/>
</dbReference>
<organism evidence="1 2">
    <name type="scientific">Nitratiruptor tergarcus DSM 16512</name>
    <dbReference type="NCBI Taxonomy" id="1069081"/>
    <lineage>
        <taxon>Bacteria</taxon>
        <taxon>Pseudomonadati</taxon>
        <taxon>Campylobacterota</taxon>
        <taxon>Epsilonproteobacteria</taxon>
        <taxon>Nautiliales</taxon>
        <taxon>Nitratiruptoraceae</taxon>
        <taxon>Nitratiruptor</taxon>
    </lineage>
</organism>
<protein>
    <submittedName>
        <fullName evidence="1">Uncharacterized protein</fullName>
    </submittedName>
</protein>
<reference evidence="2" key="1">
    <citation type="submission" date="2017-04" db="EMBL/GenBank/DDBJ databases">
        <authorList>
            <person name="Varghese N."/>
            <person name="Submissions S."/>
        </authorList>
    </citation>
    <scope>NUCLEOTIDE SEQUENCE [LARGE SCALE GENOMIC DNA]</scope>
    <source>
        <strain evidence="2">DSM 16512</strain>
    </source>
</reference>
<evidence type="ECO:0000313" key="2">
    <source>
        <dbReference type="Proteomes" id="UP000192602"/>
    </source>
</evidence>
<dbReference type="AlphaFoldDB" id="A0A1W1WQ92"/>
<evidence type="ECO:0000313" key="1">
    <source>
        <dbReference type="EMBL" id="SMC08379.1"/>
    </source>
</evidence>
<dbReference type="EMBL" id="FWWZ01000001">
    <property type="protein sequence ID" value="SMC08379.1"/>
    <property type="molecule type" value="Genomic_DNA"/>
</dbReference>
<accession>A0A1W1WQ92</accession>